<dbReference type="AlphaFoldDB" id="A0A1A9VVX3"/>
<dbReference type="Proteomes" id="UP000078200">
    <property type="component" value="Unassembled WGS sequence"/>
</dbReference>
<keyword evidence="2" id="KW-1185">Reference proteome</keyword>
<dbReference type="VEuPathDB" id="VectorBase:GAUT049353"/>
<dbReference type="EnsemblMetazoa" id="GAUT049353-RA">
    <property type="protein sequence ID" value="GAUT049353-PA"/>
    <property type="gene ID" value="GAUT049353"/>
</dbReference>
<sequence length="159" mass="17179">MVMIKHFAAFTANSAVELECKNQHHKILLKYPLKSARLLKNPLKSAKVVTTLVLLSITGFGEGSLVGNFGYRFSFTGVCILSYTCFDTRSGETSELSGSLTVVVVETMRSETAIVCRVGLLLSALAELAELSSLTIFDDAISAGVETCIVRRLTSLPVE</sequence>
<evidence type="ECO:0000313" key="2">
    <source>
        <dbReference type="Proteomes" id="UP000078200"/>
    </source>
</evidence>
<organism evidence="1 2">
    <name type="scientific">Glossina austeni</name>
    <name type="common">Savannah tsetse fly</name>
    <dbReference type="NCBI Taxonomy" id="7395"/>
    <lineage>
        <taxon>Eukaryota</taxon>
        <taxon>Metazoa</taxon>
        <taxon>Ecdysozoa</taxon>
        <taxon>Arthropoda</taxon>
        <taxon>Hexapoda</taxon>
        <taxon>Insecta</taxon>
        <taxon>Pterygota</taxon>
        <taxon>Neoptera</taxon>
        <taxon>Endopterygota</taxon>
        <taxon>Diptera</taxon>
        <taxon>Brachycera</taxon>
        <taxon>Muscomorpha</taxon>
        <taxon>Hippoboscoidea</taxon>
        <taxon>Glossinidae</taxon>
        <taxon>Glossina</taxon>
    </lineage>
</organism>
<proteinExistence type="predicted"/>
<reference evidence="1" key="1">
    <citation type="submission" date="2020-05" db="UniProtKB">
        <authorList>
            <consortium name="EnsemblMetazoa"/>
        </authorList>
    </citation>
    <scope>IDENTIFICATION</scope>
    <source>
        <strain evidence="1">TTRI</strain>
    </source>
</reference>
<evidence type="ECO:0000313" key="1">
    <source>
        <dbReference type="EnsemblMetazoa" id="GAUT049353-PA"/>
    </source>
</evidence>
<protein>
    <submittedName>
        <fullName evidence="1">Uncharacterized protein</fullName>
    </submittedName>
</protein>
<accession>A0A1A9VVX3</accession>
<name>A0A1A9VVX3_GLOAU</name>